<evidence type="ECO:0000313" key="3">
    <source>
        <dbReference type="EMBL" id="ANJ66655.1"/>
    </source>
</evidence>
<feature type="transmembrane region" description="Helical" evidence="2">
    <location>
        <begin position="33"/>
        <end position="51"/>
    </location>
</feature>
<organism evidence="3 4">
    <name type="scientific">Halothiobacillus diazotrophicus</name>
    <dbReference type="NCBI Taxonomy" id="1860122"/>
    <lineage>
        <taxon>Bacteria</taxon>
        <taxon>Pseudomonadati</taxon>
        <taxon>Pseudomonadota</taxon>
        <taxon>Gammaproteobacteria</taxon>
        <taxon>Chromatiales</taxon>
        <taxon>Halothiobacillaceae</taxon>
        <taxon>Halothiobacillus</taxon>
    </lineage>
</organism>
<dbReference type="AlphaFoldDB" id="A0A191ZFM1"/>
<dbReference type="RefSeq" id="WP_066098893.1">
    <property type="nucleotide sequence ID" value="NZ_CP016027.1"/>
</dbReference>
<feature type="transmembrane region" description="Helical" evidence="2">
    <location>
        <begin position="87"/>
        <end position="114"/>
    </location>
</feature>
<accession>A0A191ZFM1</accession>
<evidence type="ECO:0000256" key="1">
    <source>
        <dbReference type="SAM" id="MobiDB-lite"/>
    </source>
</evidence>
<dbReference type="Proteomes" id="UP000078596">
    <property type="component" value="Chromosome"/>
</dbReference>
<dbReference type="KEGG" id="haz:A9404_04025"/>
<feature type="region of interest" description="Disordered" evidence="1">
    <location>
        <begin position="175"/>
        <end position="204"/>
    </location>
</feature>
<keyword evidence="2" id="KW-0472">Membrane</keyword>
<gene>
    <name evidence="3" type="ORF">A9404_04025</name>
</gene>
<keyword evidence="4" id="KW-1185">Reference proteome</keyword>
<proteinExistence type="predicted"/>
<name>A0A191ZFM1_9GAMM</name>
<dbReference type="EMBL" id="CP016027">
    <property type="protein sequence ID" value="ANJ66655.1"/>
    <property type="molecule type" value="Genomic_DNA"/>
</dbReference>
<keyword evidence="2" id="KW-0812">Transmembrane</keyword>
<feature type="transmembrane region" description="Helical" evidence="2">
    <location>
        <begin position="134"/>
        <end position="164"/>
    </location>
</feature>
<reference evidence="3 4" key="1">
    <citation type="submission" date="2016-06" db="EMBL/GenBank/DDBJ databases">
        <title>Insight into the functional genes involving in sulfur oxidation in Pearl River water.</title>
        <authorList>
            <person name="Luo J."/>
            <person name="Tan X."/>
            <person name="Lin W."/>
        </authorList>
    </citation>
    <scope>NUCLEOTIDE SEQUENCE [LARGE SCALE GENOMIC DNA]</scope>
    <source>
        <strain evidence="3 4">LS2</strain>
    </source>
</reference>
<feature type="transmembrane region" description="Helical" evidence="2">
    <location>
        <begin position="6"/>
        <end position="26"/>
    </location>
</feature>
<evidence type="ECO:0000313" key="4">
    <source>
        <dbReference type="Proteomes" id="UP000078596"/>
    </source>
</evidence>
<keyword evidence="2" id="KW-1133">Transmembrane helix</keyword>
<sequence>MNDLSAICYANLVGLMLIPLAWWQFAHARDKRAFLALNVGTCLVVAASFALVGQQTAAAVSLAAATTSLGQYVLAERSPFLRAGVALASISGALTLAFPHDLFAWLAAFGYAWVRVAEASRESLMRTMYVLSPALWALLSLHAQSYTLATVDLVGLFLSIRWVVTRLERLERRLDTQAGEPHAPHPTRTKADAPAVPPTRRQTA</sequence>
<evidence type="ECO:0000256" key="2">
    <source>
        <dbReference type="SAM" id="Phobius"/>
    </source>
</evidence>
<dbReference type="STRING" id="1860122.A9404_04025"/>
<feature type="transmembrane region" description="Helical" evidence="2">
    <location>
        <begin position="57"/>
        <end position="75"/>
    </location>
</feature>
<protein>
    <recommendedName>
        <fullName evidence="5">YgjV family protein</fullName>
    </recommendedName>
</protein>
<evidence type="ECO:0008006" key="5">
    <source>
        <dbReference type="Google" id="ProtNLM"/>
    </source>
</evidence>